<dbReference type="GO" id="GO:0007034">
    <property type="term" value="P:vacuolar transport"/>
    <property type="evidence" value="ECO:0007669"/>
    <property type="project" value="InterPro"/>
</dbReference>
<dbReference type="Proteomes" id="UP000315496">
    <property type="component" value="Chromosome 1"/>
</dbReference>
<evidence type="ECO:0000256" key="1">
    <source>
        <dbReference type="SAM" id="Coils"/>
    </source>
</evidence>
<dbReference type="InterPro" id="IPR005024">
    <property type="entry name" value="Snf7_fam"/>
</dbReference>
<gene>
    <name evidence="2" type="ORF">GMRT_14109</name>
</gene>
<keyword evidence="3" id="KW-1185">Reference proteome</keyword>
<proteinExistence type="predicted"/>
<name>A0A4Z1TD01_GIAMU</name>
<sequence length="201" mass="22108">MSSFKVTKKTTIDDMVTHMNTATREATRELGRERREIERNIDELEQEVREMVKAGSKGAACELAKAILRGKNSIAAIDAQIAGLDDLRRSISIQAAQTKALMCLRDSADVVQKISGAFMNSTCVENLKTFSKAMQRFNASMDNMNSQVDAVFASPDEDAEISKIIDEIVNVKIDLPPDSLQATSAVTQHDVSDLVARVNQM</sequence>
<dbReference type="VEuPathDB" id="GiardiaDB:GMRT_14109"/>
<keyword evidence="1" id="KW-0175">Coiled coil</keyword>
<dbReference type="Pfam" id="PF03357">
    <property type="entry name" value="Snf7"/>
    <property type="match status" value="1"/>
</dbReference>
<dbReference type="Gene3D" id="6.10.140.1230">
    <property type="match status" value="1"/>
</dbReference>
<evidence type="ECO:0000313" key="3">
    <source>
        <dbReference type="Proteomes" id="UP000315496"/>
    </source>
</evidence>
<evidence type="ECO:0000313" key="2">
    <source>
        <dbReference type="EMBL" id="TNJ30409.1"/>
    </source>
</evidence>
<dbReference type="EMBL" id="VDLU01000001">
    <property type="protein sequence ID" value="TNJ30409.1"/>
    <property type="molecule type" value="Genomic_DNA"/>
</dbReference>
<protein>
    <submittedName>
        <fullName evidence="2">Snf7 domain protein</fullName>
    </submittedName>
</protein>
<accession>A0A4Z1TD01</accession>
<organism evidence="2 3">
    <name type="scientific">Giardia muris</name>
    <dbReference type="NCBI Taxonomy" id="5742"/>
    <lineage>
        <taxon>Eukaryota</taxon>
        <taxon>Metamonada</taxon>
        <taxon>Diplomonadida</taxon>
        <taxon>Hexamitidae</taxon>
        <taxon>Giardiinae</taxon>
        <taxon>Giardia</taxon>
    </lineage>
</organism>
<comment type="caution">
    <text evidence="2">The sequence shown here is derived from an EMBL/GenBank/DDBJ whole genome shotgun (WGS) entry which is preliminary data.</text>
</comment>
<feature type="coiled-coil region" evidence="1">
    <location>
        <begin position="27"/>
        <end position="54"/>
    </location>
</feature>
<reference evidence="2 3" key="1">
    <citation type="submission" date="2019-05" db="EMBL/GenBank/DDBJ databases">
        <title>The compact genome of Giardia muris reveals important steps in the evolution of intestinal protozoan parasites.</title>
        <authorList>
            <person name="Xu F."/>
            <person name="Jimenez-Gonzalez A."/>
            <person name="Einarsson E."/>
            <person name="Astvaldsson A."/>
            <person name="Peirasmaki D."/>
            <person name="Eckmann L."/>
            <person name="Andersson J.O."/>
            <person name="Svard S.G."/>
            <person name="Jerlstrom-Hultqvist J."/>
        </authorList>
    </citation>
    <scope>NUCLEOTIDE SEQUENCE [LARGE SCALE GENOMIC DNA]</scope>
    <source>
        <strain evidence="2 3">Roberts-Thomson</strain>
    </source>
</reference>
<dbReference type="AlphaFoldDB" id="A0A4Z1TD01"/>